<dbReference type="OrthoDB" id="1747893at2"/>
<evidence type="ECO:0000313" key="1">
    <source>
        <dbReference type="EMBL" id="RDY25732.1"/>
    </source>
</evidence>
<dbReference type="Proteomes" id="UP000215694">
    <property type="component" value="Unassembled WGS sequence"/>
</dbReference>
<dbReference type="EMBL" id="NOJY02000050">
    <property type="protein sequence ID" value="RDY25732.1"/>
    <property type="molecule type" value="Genomic_DNA"/>
</dbReference>
<organism evidence="1 2">
    <name type="scientific">Romboutsia weinsteinii</name>
    <dbReference type="NCBI Taxonomy" id="2020949"/>
    <lineage>
        <taxon>Bacteria</taxon>
        <taxon>Bacillati</taxon>
        <taxon>Bacillota</taxon>
        <taxon>Clostridia</taxon>
        <taxon>Peptostreptococcales</taxon>
        <taxon>Peptostreptococcaceae</taxon>
        <taxon>Romboutsia</taxon>
    </lineage>
</organism>
<comment type="caution">
    <text evidence="1">The sequence shown here is derived from an EMBL/GenBank/DDBJ whole genome shotgun (WGS) entry which is preliminary data.</text>
</comment>
<name>A0A371IZ23_9FIRM</name>
<dbReference type="AlphaFoldDB" id="A0A371IZ23"/>
<reference evidence="1 2" key="1">
    <citation type="journal article" date="2017" name="Genome Announc.">
        <title>Draft Genome Sequence of Romboutsia weinsteinii sp. nov. Strain CCRI-19649(T) Isolated from Surface Water.</title>
        <authorList>
            <person name="Maheux A.F."/>
            <person name="Boudreau D.K."/>
            <person name="Berube E."/>
            <person name="Boissinot M."/>
            <person name="Cantin P."/>
            <person name="Raymond F."/>
            <person name="Corbeil J."/>
            <person name="Omar R.F."/>
            <person name="Bergeron M.G."/>
        </authorList>
    </citation>
    <scope>NUCLEOTIDE SEQUENCE [LARGE SCALE GENOMIC DNA]</scope>
    <source>
        <strain evidence="1 2">CCRI-19649</strain>
    </source>
</reference>
<keyword evidence="2" id="KW-1185">Reference proteome</keyword>
<gene>
    <name evidence="1" type="ORF">CHL78_016645</name>
</gene>
<accession>A0A371IZ23</accession>
<proteinExistence type="predicted"/>
<sequence>MDNMKKYINMTGQFKTDWIKYSDYEVRLDENGEKYITPKEDSCFTIYNPFENANELVFDLIKLGDSALKNDIDTSTLDSMVLEFVKAYGLLGIITSSVYNRDIIGESKVILTDKNPLNIKEKIMDEDKYLNLFIPFANEDEVYIRKLGKHLTLFKAEDSPKFYGKRPLILDLVFSKFYSEKVDWIIDFAKTISTHINQVLIYKNINLTEGVTIMAGKFKAEKIGMTIGMLNNPFIQWEFDSLKTAVEIIYCFAITNESNILKRCEYCKNAFIAKSDNEKYCSSSCRNCYNVIKSRNKKKGIDS</sequence>
<protein>
    <submittedName>
        <fullName evidence="1">CGNR zinc finger domain-containing protein</fullName>
    </submittedName>
</protein>
<evidence type="ECO:0000313" key="2">
    <source>
        <dbReference type="Proteomes" id="UP000215694"/>
    </source>
</evidence>